<dbReference type="Pfam" id="PF00015">
    <property type="entry name" value="MCPsignal"/>
    <property type="match status" value="1"/>
</dbReference>
<dbReference type="FunFam" id="1.10.287.950:FF:000001">
    <property type="entry name" value="Methyl-accepting chemotaxis sensory transducer"/>
    <property type="match status" value="1"/>
</dbReference>
<feature type="domain" description="Methyl-accepting transducer" evidence="6">
    <location>
        <begin position="301"/>
        <end position="537"/>
    </location>
</feature>
<evidence type="ECO:0000256" key="2">
    <source>
        <dbReference type="ARBA" id="ARBA00023224"/>
    </source>
</evidence>
<dbReference type="PRINTS" id="PR00260">
    <property type="entry name" value="CHEMTRNSDUCR"/>
</dbReference>
<feature type="domain" description="HAMP" evidence="7">
    <location>
        <begin position="242"/>
        <end position="296"/>
    </location>
</feature>
<dbReference type="GO" id="GO:0006935">
    <property type="term" value="P:chemotaxis"/>
    <property type="evidence" value="ECO:0007669"/>
    <property type="project" value="InterPro"/>
</dbReference>
<dbReference type="PANTHER" id="PTHR32089">
    <property type="entry name" value="METHYL-ACCEPTING CHEMOTAXIS PROTEIN MCPB"/>
    <property type="match status" value="1"/>
</dbReference>
<dbReference type="AlphaFoldDB" id="B3PKP4"/>
<proteinExistence type="inferred from homology"/>
<dbReference type="eggNOG" id="COG0840">
    <property type="taxonomic scope" value="Bacteria"/>
</dbReference>
<feature type="transmembrane region" description="Helical" evidence="5">
    <location>
        <begin position="221"/>
        <end position="240"/>
    </location>
</feature>
<dbReference type="PROSITE" id="PS50885">
    <property type="entry name" value="HAMP"/>
    <property type="match status" value="1"/>
</dbReference>
<evidence type="ECO:0000256" key="3">
    <source>
        <dbReference type="ARBA" id="ARBA00029447"/>
    </source>
</evidence>
<evidence type="ECO:0000256" key="5">
    <source>
        <dbReference type="SAM" id="Phobius"/>
    </source>
</evidence>
<keyword evidence="5" id="KW-0472">Membrane</keyword>
<dbReference type="InterPro" id="IPR004090">
    <property type="entry name" value="Chemotax_Me-accpt_rcpt"/>
</dbReference>
<dbReference type="SMART" id="SM00283">
    <property type="entry name" value="MA"/>
    <property type="match status" value="1"/>
</dbReference>
<evidence type="ECO:0000259" key="7">
    <source>
        <dbReference type="PROSITE" id="PS50885"/>
    </source>
</evidence>
<keyword evidence="5" id="KW-1133">Transmembrane helix</keyword>
<dbReference type="SMART" id="SM00304">
    <property type="entry name" value="HAMP"/>
    <property type="match status" value="1"/>
</dbReference>
<dbReference type="InterPro" id="IPR033417">
    <property type="entry name" value="CHASE8"/>
</dbReference>
<dbReference type="SUPFAM" id="SSF58104">
    <property type="entry name" value="Methyl-accepting chemotaxis protein (MCP) signaling domain"/>
    <property type="match status" value="1"/>
</dbReference>
<accession>B3PKP4</accession>
<reference evidence="8 9" key="1">
    <citation type="journal article" date="2008" name="J. Bacteriol.">
        <title>Insights into plant cell wall degradation from the genome sequence of the soil bacterium Cellvibrio japonicus.</title>
        <authorList>
            <person name="Deboy R.T."/>
            <person name="Mongodin E.F."/>
            <person name="Fouts D.E."/>
            <person name="Tailford L.E."/>
            <person name="Khouri H."/>
            <person name="Emerson J.B."/>
            <person name="Mohamoud Y."/>
            <person name="Watkins K."/>
            <person name="Henrissat B."/>
            <person name="Gilbert H.J."/>
            <person name="Nelson K.E."/>
        </authorList>
    </citation>
    <scope>NUCLEOTIDE SEQUENCE [LARGE SCALE GENOMIC DNA]</scope>
    <source>
        <strain evidence="8 9">Ueda107</strain>
    </source>
</reference>
<organism evidence="8 9">
    <name type="scientific">Cellvibrio japonicus (strain Ueda107)</name>
    <name type="common">Pseudomonas fluorescens subsp. cellulosa</name>
    <dbReference type="NCBI Taxonomy" id="498211"/>
    <lineage>
        <taxon>Bacteria</taxon>
        <taxon>Pseudomonadati</taxon>
        <taxon>Pseudomonadota</taxon>
        <taxon>Gammaproteobacteria</taxon>
        <taxon>Cellvibrionales</taxon>
        <taxon>Cellvibrionaceae</taxon>
        <taxon>Cellvibrio</taxon>
    </lineage>
</organism>
<feature type="transmembrane region" description="Helical" evidence="5">
    <location>
        <begin position="7"/>
        <end position="27"/>
    </location>
</feature>
<evidence type="ECO:0000256" key="1">
    <source>
        <dbReference type="ARBA" id="ARBA00004370"/>
    </source>
</evidence>
<evidence type="ECO:0000256" key="4">
    <source>
        <dbReference type="PROSITE-ProRule" id="PRU00284"/>
    </source>
</evidence>
<protein>
    <submittedName>
        <fullName evidence="8">Methyl-accepting chemotaxis protein</fullName>
    </submittedName>
</protein>
<dbReference type="Proteomes" id="UP000001036">
    <property type="component" value="Chromosome"/>
</dbReference>
<evidence type="ECO:0000313" key="9">
    <source>
        <dbReference type="Proteomes" id="UP000001036"/>
    </source>
</evidence>
<dbReference type="PROSITE" id="PS50111">
    <property type="entry name" value="CHEMOTAXIS_TRANSDUC_2"/>
    <property type="match status" value="1"/>
</dbReference>
<name>B3PKP4_CELJU</name>
<dbReference type="GO" id="GO:0007165">
    <property type="term" value="P:signal transduction"/>
    <property type="evidence" value="ECO:0007669"/>
    <property type="project" value="UniProtKB-KW"/>
</dbReference>
<dbReference type="KEGG" id="cja:CJA_0801"/>
<dbReference type="GO" id="GO:0016020">
    <property type="term" value="C:membrane"/>
    <property type="evidence" value="ECO:0007669"/>
    <property type="project" value="UniProtKB-SubCell"/>
</dbReference>
<keyword evidence="9" id="KW-1185">Reference proteome</keyword>
<dbReference type="Pfam" id="PF00672">
    <property type="entry name" value="HAMP"/>
    <property type="match status" value="1"/>
</dbReference>
<gene>
    <name evidence="8" type="ordered locus">CJA_0801</name>
</gene>
<evidence type="ECO:0000313" key="8">
    <source>
        <dbReference type="EMBL" id="ACE83033.1"/>
    </source>
</evidence>
<dbReference type="CDD" id="cd11386">
    <property type="entry name" value="MCP_signal"/>
    <property type="match status" value="1"/>
</dbReference>
<keyword evidence="2 4" id="KW-0807">Transducer</keyword>
<dbReference type="HOGENOM" id="CLU_000445_107_27_6"/>
<dbReference type="CDD" id="cd06225">
    <property type="entry name" value="HAMP"/>
    <property type="match status" value="1"/>
</dbReference>
<dbReference type="Pfam" id="PF17152">
    <property type="entry name" value="CHASE8"/>
    <property type="match status" value="1"/>
</dbReference>
<sequence>MRHLRHIYPILCFLIFYLIRRFCWSILCQVGVFSRQKLPALSSSRLNHSKTSTCFLSAEILVGSLSLRLKILFSVTASCLAAVITTAIFMAQSGIQTTRDTIIKDSQILAQVLGEASTGAITFEDTATVSASLAALKLSPRVISAAVYADNKAFAWYVQGRDAESAGTEIPSQPPAPGIVERDGLVEITEAIYSDSQLVGVITLHISMSELSAIVAEAIKYSLLVILVLGLLALLVSYLVQRSIVRPINHIVDALHNISEGEGDLTQRLPISGRDEVAELASCFNRFVERLQTIIAQVVKTADSLREDAERLSQLSSDNEKAILQQQNEIQQVAQAIREMAIVVDNVSQRVTETATESRQADLVAVAGKERVMATMMQIKNLSEELNAATGVIDRLQQETQSIGGVLDVIKGVAEQTNLLALNAAIEAARAGEQGRGFAVVADEVRTLASRTQSSTSEIREMIEGLQSGSHQAVTMMSEGNNQAGASVARANQASESLEEITAIVGVIRDRTNQIATAAEQQSASTRQMERNIHHISNVAVDAAQSSSHISTNTRLLADSASHLAELVGRFRV</sequence>
<comment type="subcellular location">
    <subcellularLocation>
        <location evidence="1">Membrane</location>
    </subcellularLocation>
</comment>
<keyword evidence="5" id="KW-0812">Transmembrane</keyword>
<dbReference type="InterPro" id="IPR004089">
    <property type="entry name" value="MCPsignal_dom"/>
</dbReference>
<comment type="similarity">
    <text evidence="3">Belongs to the methyl-accepting chemotaxis (MCP) protein family.</text>
</comment>
<feature type="transmembrane region" description="Helical" evidence="5">
    <location>
        <begin position="71"/>
        <end position="91"/>
    </location>
</feature>
<dbReference type="EMBL" id="CP000934">
    <property type="protein sequence ID" value="ACE83033.1"/>
    <property type="molecule type" value="Genomic_DNA"/>
</dbReference>
<dbReference type="STRING" id="498211.CJA_0801"/>
<dbReference type="PANTHER" id="PTHR32089:SF112">
    <property type="entry name" value="LYSOZYME-LIKE PROTEIN-RELATED"/>
    <property type="match status" value="1"/>
</dbReference>
<evidence type="ECO:0000259" key="6">
    <source>
        <dbReference type="PROSITE" id="PS50111"/>
    </source>
</evidence>
<dbReference type="InterPro" id="IPR003660">
    <property type="entry name" value="HAMP_dom"/>
</dbReference>
<dbReference type="GO" id="GO:0004888">
    <property type="term" value="F:transmembrane signaling receptor activity"/>
    <property type="evidence" value="ECO:0007669"/>
    <property type="project" value="InterPro"/>
</dbReference>
<dbReference type="Gene3D" id="1.10.287.950">
    <property type="entry name" value="Methyl-accepting chemotaxis protein"/>
    <property type="match status" value="1"/>
</dbReference>